<organism evidence="19 20">
    <name type="scientific">Eptatretus burgeri</name>
    <name type="common">Inshore hagfish</name>
    <dbReference type="NCBI Taxonomy" id="7764"/>
    <lineage>
        <taxon>Eukaryota</taxon>
        <taxon>Metazoa</taxon>
        <taxon>Chordata</taxon>
        <taxon>Craniata</taxon>
        <taxon>Vertebrata</taxon>
        <taxon>Cyclostomata</taxon>
        <taxon>Myxini</taxon>
        <taxon>Myxiniformes</taxon>
        <taxon>Myxinidae</taxon>
        <taxon>Eptatretinae</taxon>
        <taxon>Eptatretus</taxon>
    </lineage>
</organism>
<evidence type="ECO:0000256" key="13">
    <source>
        <dbReference type="ARBA" id="ARBA00032372"/>
    </source>
</evidence>
<feature type="domain" description="F1F0-ATP synthase delta subunit C-terminal" evidence="18">
    <location>
        <begin position="127"/>
        <end position="167"/>
    </location>
</feature>
<dbReference type="GO" id="GO:0045259">
    <property type="term" value="C:proton-transporting ATP synthase complex"/>
    <property type="evidence" value="ECO:0007669"/>
    <property type="project" value="UniProtKB-KW"/>
</dbReference>
<evidence type="ECO:0000313" key="19">
    <source>
        <dbReference type="Ensembl" id="ENSEBUP00000002395.1"/>
    </source>
</evidence>
<dbReference type="PANTHER" id="PTHR13822">
    <property type="entry name" value="ATP SYNTHASE DELTA/EPSILON CHAIN"/>
    <property type="match status" value="1"/>
</dbReference>
<keyword evidence="7" id="KW-0406">Ion transport</keyword>
<dbReference type="Gene3D" id="1.20.5.440">
    <property type="entry name" value="ATP synthase delta/epsilon subunit, C-terminal domain"/>
    <property type="match status" value="1"/>
</dbReference>
<dbReference type="Gene3D" id="2.60.15.10">
    <property type="entry name" value="F0F1 ATP synthase delta/epsilon subunit, N-terminal"/>
    <property type="match status" value="1"/>
</dbReference>
<evidence type="ECO:0000256" key="14">
    <source>
        <dbReference type="ARBA" id="ARBA00056834"/>
    </source>
</evidence>
<dbReference type="InterPro" id="IPR020546">
    <property type="entry name" value="ATP_synth_F1_dsu/esu_N"/>
</dbReference>
<evidence type="ECO:0000256" key="1">
    <source>
        <dbReference type="ARBA" id="ARBA00004273"/>
    </source>
</evidence>
<evidence type="ECO:0000256" key="8">
    <source>
        <dbReference type="ARBA" id="ARBA00023128"/>
    </source>
</evidence>
<dbReference type="HAMAP" id="MF_00530">
    <property type="entry name" value="ATP_synth_epsil_bac"/>
    <property type="match status" value="1"/>
</dbReference>
<name>A0A8C4NCU7_EPTBU</name>
<evidence type="ECO:0000256" key="12">
    <source>
        <dbReference type="ARBA" id="ARBA00031669"/>
    </source>
</evidence>
<dbReference type="CDD" id="cd12152">
    <property type="entry name" value="F1-ATPase_delta"/>
    <property type="match status" value="1"/>
</dbReference>
<evidence type="ECO:0000256" key="10">
    <source>
        <dbReference type="ARBA" id="ARBA00023196"/>
    </source>
</evidence>
<evidence type="ECO:0000256" key="4">
    <source>
        <dbReference type="ARBA" id="ARBA00022781"/>
    </source>
</evidence>
<comment type="similarity">
    <text evidence="2">Belongs to the ATPase epsilon chain family.</text>
</comment>
<dbReference type="PANTHER" id="PTHR13822:SF7">
    <property type="entry name" value="ATP SYNTHASE SUBUNIT DELTA, MITOCHONDRIAL"/>
    <property type="match status" value="1"/>
</dbReference>
<dbReference type="GO" id="GO:0046933">
    <property type="term" value="F:proton-transporting ATP synthase activity, rotational mechanism"/>
    <property type="evidence" value="ECO:0007669"/>
    <property type="project" value="InterPro"/>
</dbReference>
<dbReference type="NCBIfam" id="TIGR01216">
    <property type="entry name" value="ATP_synt_epsi"/>
    <property type="match status" value="1"/>
</dbReference>
<evidence type="ECO:0000259" key="18">
    <source>
        <dbReference type="Pfam" id="PF21335"/>
    </source>
</evidence>
<accession>A0A8C4NCU7</accession>
<comment type="function">
    <text evidence="14">Subunit delta, of the mitochondrial membrane ATP synthase complex (F(1)F(0) ATP synthase or Complex V) that produces ATP from ADP in the presence of a proton gradient across the membrane which is generated by electron transport complexes of the respiratory chain. ATP synthase complex consist of a soluble F(1) head domain - the catalytic core - and a membrane F(1) domain - the membrane proton channel. These two domains are linked by a central stalk rotating inside the F(1) region and a stationary peripheral stalk. During catalysis, ATP synthesis in the catalytic domain of F(1) is coupled via a rotary mechanism of the central stalk subunits to proton translocation. In vivo, can only synthesize ATP although its ATP hydrolase activity can be activated artificially in vitro. With the central stalk subunit gamma, is essential for the biogenesis of F(1) catalytic part of the ATP synthase complex namely in the formation of F1 assembly intermediate.</text>
</comment>
<dbReference type="OMA" id="PHQTIYR"/>
<dbReference type="Pfam" id="PF21335">
    <property type="entry name" value="ATPD_C_metazoa"/>
    <property type="match status" value="1"/>
</dbReference>
<dbReference type="InterPro" id="IPR001469">
    <property type="entry name" value="ATP_synth_F1_dsu/esu"/>
</dbReference>
<dbReference type="GO" id="GO:0005743">
    <property type="term" value="C:mitochondrial inner membrane"/>
    <property type="evidence" value="ECO:0007669"/>
    <property type="project" value="UniProtKB-SubCell"/>
</dbReference>
<dbReference type="Pfam" id="PF02823">
    <property type="entry name" value="ATP-synt_DE_N"/>
    <property type="match status" value="1"/>
</dbReference>
<evidence type="ECO:0000259" key="17">
    <source>
        <dbReference type="Pfam" id="PF02823"/>
    </source>
</evidence>
<keyword evidence="5" id="KW-0999">Mitochondrion inner membrane</keyword>
<reference evidence="19" key="1">
    <citation type="submission" date="2025-08" db="UniProtKB">
        <authorList>
            <consortium name="Ensembl"/>
        </authorList>
    </citation>
    <scope>IDENTIFICATION</scope>
</reference>
<keyword evidence="9" id="KW-0472">Membrane</keyword>
<evidence type="ECO:0000256" key="11">
    <source>
        <dbReference type="ARBA" id="ARBA00023310"/>
    </source>
</evidence>
<keyword evidence="11" id="KW-0066">ATP synthesis</keyword>
<feature type="domain" description="ATP synthase F1 complex delta/epsilon subunit N-terminal" evidence="17">
    <location>
        <begin position="39"/>
        <end position="120"/>
    </location>
</feature>
<keyword evidence="4" id="KW-0375">Hydrogen ion transport</keyword>
<evidence type="ECO:0000313" key="20">
    <source>
        <dbReference type="Proteomes" id="UP000694388"/>
    </source>
</evidence>
<evidence type="ECO:0000256" key="2">
    <source>
        <dbReference type="ARBA" id="ARBA00005712"/>
    </source>
</evidence>
<dbReference type="InterPro" id="IPR048937">
    <property type="entry name" value="ATPD_C_metazoa"/>
</dbReference>
<sequence>MACLAARASRCLTARAFIAASCRRLAAEAAPRASGAAGMALTFSSPQQVFFEAADVKQVDVPTLTGSFGVLPHHVPTLAVLKPGVVLVHMHDGSANKFFVSSGSLSVNADSSVQLLAEEAYPLEYFDVQTAKSCLEKAQAELQAAQPGPNQAEARITVETLEVLMKALE</sequence>
<keyword evidence="6" id="KW-0809">Transit peptide</keyword>
<dbReference type="InterPro" id="IPR036771">
    <property type="entry name" value="ATPsynth_dsu/esu_N"/>
</dbReference>
<comment type="subcellular location">
    <subcellularLocation>
        <location evidence="1">Mitochondrion inner membrane</location>
    </subcellularLocation>
</comment>
<dbReference type="FunFam" id="2.60.15.10:FF:000004">
    <property type="entry name" value="ATP synthase subunit delta, mitochondrial"/>
    <property type="match status" value="1"/>
</dbReference>
<reference evidence="19" key="2">
    <citation type="submission" date="2025-09" db="UniProtKB">
        <authorList>
            <consortium name="Ensembl"/>
        </authorList>
    </citation>
    <scope>IDENTIFICATION</scope>
</reference>
<dbReference type="AlphaFoldDB" id="A0A8C4NCU7"/>
<evidence type="ECO:0000256" key="5">
    <source>
        <dbReference type="ARBA" id="ARBA00022792"/>
    </source>
</evidence>
<evidence type="ECO:0000256" key="16">
    <source>
        <dbReference type="ARBA" id="ARBA00070799"/>
    </source>
</evidence>
<protein>
    <recommendedName>
        <fullName evidence="16">ATP synthase F(1) complex subunit delta, mitochondrial</fullName>
    </recommendedName>
    <alternativeName>
        <fullName evidence="13">ATP synthase F1 subunit delta</fullName>
    </alternativeName>
    <alternativeName>
        <fullName evidence="12">F-ATPase delta subunit</fullName>
    </alternativeName>
</protein>
<keyword evidence="10" id="KW-0139">CF(1)</keyword>
<evidence type="ECO:0000256" key="6">
    <source>
        <dbReference type="ARBA" id="ARBA00022946"/>
    </source>
</evidence>
<evidence type="ECO:0000256" key="7">
    <source>
        <dbReference type="ARBA" id="ARBA00023065"/>
    </source>
</evidence>
<evidence type="ECO:0000256" key="9">
    <source>
        <dbReference type="ARBA" id="ARBA00023136"/>
    </source>
</evidence>
<dbReference type="SUPFAM" id="SSF46604">
    <property type="entry name" value="Epsilon subunit of F1F0-ATP synthase C-terminal domain"/>
    <property type="match status" value="1"/>
</dbReference>
<dbReference type="GeneTree" id="ENSGT00390000017576"/>
<dbReference type="Ensembl" id="ENSEBUT00000002748.1">
    <property type="protein sequence ID" value="ENSEBUP00000002395.1"/>
    <property type="gene ID" value="ENSEBUG00000001842.1"/>
</dbReference>
<proteinExistence type="inferred from homology"/>
<evidence type="ECO:0000256" key="15">
    <source>
        <dbReference type="ARBA" id="ARBA00062932"/>
    </source>
</evidence>
<keyword evidence="3" id="KW-0813">Transport</keyword>
<dbReference type="InterPro" id="IPR036794">
    <property type="entry name" value="ATP_F1_dsu/esu_C_sf"/>
</dbReference>
<dbReference type="Proteomes" id="UP000694388">
    <property type="component" value="Unplaced"/>
</dbReference>
<keyword evidence="8" id="KW-0496">Mitochondrion</keyword>
<keyword evidence="20" id="KW-1185">Reference proteome</keyword>
<dbReference type="SUPFAM" id="SSF51344">
    <property type="entry name" value="Epsilon subunit of F1F0-ATP synthase N-terminal domain"/>
    <property type="match status" value="1"/>
</dbReference>
<comment type="subunit">
    <text evidence="15">Component of the ATP synthase complex composed at least of ATP5F1A/subunit alpha, ATP5F1B/subunit beta, ATP5MC1/subunit c (homooctomer), MT-ATP6/subunit a, MT-ATP8/subunit 8, ATP5ME/subunit e, ATP5MF/subunit f, ATP5MG/subunit g, ATP5MK/subunit k, ATP5MJ/subunit j, ATP5F1C/subunit gamma, ATP5F1D/subunit delta, ATP5F1E/subunit epsilon, ATP5PF/subunit F6, ATP5PB/subunit b, ATP5PD/subunit d, ATP5PO/subunit OSCP. ATP synthase complex consists of a soluble F(1) head domain (subunits alpha(3) and beta(3)) - the catalytic core - and a membrane F(0) domain - the membrane proton channel (subunits c, a, 8, e, f, g, k and j). These two domains are linked by a central stalk (subunits gamma, delta, and epsilon) rotating inside the F1 region and a stationary peripheral stalk (subunits F6, b, d, and OSCP). Component of a complex composed at least by ATPIF1, ATP5F1A, ATP5F1B, ATP5F1C AND ATP5F1E.</text>
</comment>
<evidence type="ECO:0000256" key="3">
    <source>
        <dbReference type="ARBA" id="ARBA00022448"/>
    </source>
</evidence>